<organism evidence="1 2">
    <name type="scientific">Lentzea atacamensis</name>
    <dbReference type="NCBI Taxonomy" id="531938"/>
    <lineage>
        <taxon>Bacteria</taxon>
        <taxon>Bacillati</taxon>
        <taxon>Actinomycetota</taxon>
        <taxon>Actinomycetes</taxon>
        <taxon>Pseudonocardiales</taxon>
        <taxon>Pseudonocardiaceae</taxon>
        <taxon>Lentzea</taxon>
    </lineage>
</organism>
<dbReference type="EMBL" id="QLTT01000002">
    <property type="protein sequence ID" value="RAS68759.1"/>
    <property type="molecule type" value="Genomic_DNA"/>
</dbReference>
<evidence type="ECO:0000313" key="1">
    <source>
        <dbReference type="EMBL" id="RAS68759.1"/>
    </source>
</evidence>
<evidence type="ECO:0000313" key="2">
    <source>
        <dbReference type="Proteomes" id="UP000248714"/>
    </source>
</evidence>
<reference evidence="1 2" key="1">
    <citation type="submission" date="2018-06" db="EMBL/GenBank/DDBJ databases">
        <title>Genomic Encyclopedia of Type Strains, Phase IV (KMG-IV): sequencing the most valuable type-strain genomes for metagenomic binning, comparative biology and taxonomic classification.</title>
        <authorList>
            <person name="Goeker M."/>
        </authorList>
    </citation>
    <scope>NUCLEOTIDE SEQUENCE [LARGE SCALE GENOMIC DNA]</scope>
    <source>
        <strain evidence="1 2">DSM 45479</strain>
    </source>
</reference>
<evidence type="ECO:0008006" key="3">
    <source>
        <dbReference type="Google" id="ProtNLM"/>
    </source>
</evidence>
<dbReference type="Gene3D" id="1.25.40.10">
    <property type="entry name" value="Tetratricopeptide repeat domain"/>
    <property type="match status" value="1"/>
</dbReference>
<accession>A0ABX9EDP1</accession>
<gene>
    <name evidence="1" type="ORF">C8D87_102832</name>
</gene>
<proteinExistence type="predicted"/>
<name>A0ABX9EDP1_9PSEU</name>
<keyword evidence="2" id="KW-1185">Reference proteome</keyword>
<dbReference type="RefSeq" id="WP_170166405.1">
    <property type="nucleotide sequence ID" value="NZ_QLTT01000002.1"/>
</dbReference>
<dbReference type="Proteomes" id="UP000248714">
    <property type="component" value="Unassembled WGS sequence"/>
</dbReference>
<protein>
    <recommendedName>
        <fullName evidence="3">Tetratricopeptide repeat-containing protein</fullName>
    </recommendedName>
</protein>
<sequence length="46" mass="4990">MLFRLGRHDDAVQAWEQALELARAVGDNRAAGLETKLALVRGPGSE</sequence>
<dbReference type="InterPro" id="IPR011990">
    <property type="entry name" value="TPR-like_helical_dom_sf"/>
</dbReference>
<comment type="caution">
    <text evidence="1">The sequence shown here is derived from an EMBL/GenBank/DDBJ whole genome shotgun (WGS) entry which is preliminary data.</text>
</comment>